<accession>A0A9W7XGR3</accession>
<proteinExistence type="predicted"/>
<feature type="DNA-binding region" description="HMG box" evidence="2">
    <location>
        <begin position="107"/>
        <end position="176"/>
    </location>
</feature>
<evidence type="ECO:0000313" key="6">
    <source>
        <dbReference type="Proteomes" id="UP001145021"/>
    </source>
</evidence>
<evidence type="ECO:0000313" key="5">
    <source>
        <dbReference type="EMBL" id="KAJ1642468.1"/>
    </source>
</evidence>
<dbReference type="PROSITE" id="PS50118">
    <property type="entry name" value="HMG_BOX_2"/>
    <property type="match status" value="2"/>
</dbReference>
<comment type="caution">
    <text evidence="5">The sequence shown here is derived from an EMBL/GenBank/DDBJ whole genome shotgun (WGS) entry which is preliminary data.</text>
</comment>
<dbReference type="GO" id="GO:0006357">
    <property type="term" value="P:regulation of transcription by RNA polymerase II"/>
    <property type="evidence" value="ECO:0007669"/>
    <property type="project" value="TreeGrafter"/>
</dbReference>
<feature type="domain" description="HMG box" evidence="4">
    <location>
        <begin position="107"/>
        <end position="176"/>
    </location>
</feature>
<dbReference type="SMART" id="SM00398">
    <property type="entry name" value="HMG"/>
    <property type="match status" value="2"/>
</dbReference>
<protein>
    <recommendedName>
        <fullName evidence="4">HMG box domain-containing protein</fullName>
    </recommendedName>
</protein>
<name>A0A9W7XGR3_9FUNG</name>
<feature type="domain" description="HMG box" evidence="4">
    <location>
        <begin position="211"/>
        <end position="275"/>
    </location>
</feature>
<dbReference type="SUPFAM" id="SSF47095">
    <property type="entry name" value="HMG-box"/>
    <property type="match status" value="2"/>
</dbReference>
<dbReference type="EMBL" id="JANBOH010000395">
    <property type="protein sequence ID" value="KAJ1642468.1"/>
    <property type="molecule type" value="Genomic_DNA"/>
</dbReference>
<evidence type="ECO:0000256" key="1">
    <source>
        <dbReference type="ARBA" id="ARBA00023125"/>
    </source>
</evidence>
<dbReference type="InterPro" id="IPR009071">
    <property type="entry name" value="HMG_box_dom"/>
</dbReference>
<dbReference type="Gene3D" id="1.10.30.10">
    <property type="entry name" value="High mobility group box domain"/>
    <property type="match status" value="2"/>
</dbReference>
<keyword evidence="1 2" id="KW-0238">DNA-binding</keyword>
<dbReference type="InterPro" id="IPR050342">
    <property type="entry name" value="HMGB"/>
</dbReference>
<dbReference type="PANTHER" id="PTHR48112:SF22">
    <property type="entry name" value="MITOCHONDRIAL TRANSCRIPTION FACTOR A, ISOFORM B"/>
    <property type="match status" value="1"/>
</dbReference>
<organism evidence="5 6">
    <name type="scientific">Coemansia asiatica</name>
    <dbReference type="NCBI Taxonomy" id="1052880"/>
    <lineage>
        <taxon>Eukaryota</taxon>
        <taxon>Fungi</taxon>
        <taxon>Fungi incertae sedis</taxon>
        <taxon>Zoopagomycota</taxon>
        <taxon>Kickxellomycotina</taxon>
        <taxon>Kickxellomycetes</taxon>
        <taxon>Kickxellales</taxon>
        <taxon>Kickxellaceae</taxon>
        <taxon>Coemansia</taxon>
    </lineage>
</organism>
<feature type="compositionally biased region" description="Basic residues" evidence="3">
    <location>
        <begin position="54"/>
        <end position="95"/>
    </location>
</feature>
<dbReference type="CDD" id="cd00084">
    <property type="entry name" value="HMG-box_SF"/>
    <property type="match status" value="1"/>
</dbReference>
<keyword evidence="2" id="KW-0539">Nucleus</keyword>
<sequence length="281" mass="31394">MLRVQTLFSRLAVGRPMMLTRPLSHSAFLAKNSTLAATETKPKRTAAAAAAAGSKKKKTSGGNKKMAKKAAKPKAAKPKAAKPKAAKPKAAKRTTKKELTETIVTPPIKGPTAYNLFVKEQYVKAGSVRGDKPSIAGISRESSGSWKSMSEAEKQPYEQKSQQERKQQEEKLRQWWSTVDRSLVKLENRRRRRLIRDKGASFQLLKDPFLPKRPHSAFVVFCVEKMPYAPGSNVAEKAKSIAVEWNALSDKQKEPYVKEAQGMAEQYKKEMDAYNARFVEN</sequence>
<dbReference type="Proteomes" id="UP001145021">
    <property type="component" value="Unassembled WGS sequence"/>
</dbReference>
<dbReference type="GO" id="GO:0003677">
    <property type="term" value="F:DNA binding"/>
    <property type="evidence" value="ECO:0007669"/>
    <property type="project" value="UniProtKB-UniRule"/>
</dbReference>
<feature type="region of interest" description="Disordered" evidence="3">
    <location>
        <begin position="129"/>
        <end position="165"/>
    </location>
</feature>
<feature type="compositionally biased region" description="Basic and acidic residues" evidence="3">
    <location>
        <begin position="150"/>
        <end position="165"/>
    </location>
</feature>
<feature type="region of interest" description="Disordered" evidence="3">
    <location>
        <begin position="39"/>
        <end position="103"/>
    </location>
</feature>
<evidence type="ECO:0000259" key="4">
    <source>
        <dbReference type="PROSITE" id="PS50118"/>
    </source>
</evidence>
<dbReference type="GO" id="GO:0005634">
    <property type="term" value="C:nucleus"/>
    <property type="evidence" value="ECO:0007669"/>
    <property type="project" value="UniProtKB-UniRule"/>
</dbReference>
<evidence type="ECO:0000256" key="3">
    <source>
        <dbReference type="SAM" id="MobiDB-lite"/>
    </source>
</evidence>
<dbReference type="PANTHER" id="PTHR48112">
    <property type="entry name" value="HIGH MOBILITY GROUP PROTEIN DSP1"/>
    <property type="match status" value="1"/>
</dbReference>
<gene>
    <name evidence="5" type="ORF">LPJ64_005687</name>
</gene>
<reference evidence="5" key="1">
    <citation type="submission" date="2022-07" db="EMBL/GenBank/DDBJ databases">
        <title>Phylogenomic reconstructions and comparative analyses of Kickxellomycotina fungi.</title>
        <authorList>
            <person name="Reynolds N.K."/>
            <person name="Stajich J.E."/>
            <person name="Barry K."/>
            <person name="Grigoriev I.V."/>
            <person name="Crous P."/>
            <person name="Smith M.E."/>
        </authorList>
    </citation>
    <scope>NUCLEOTIDE SEQUENCE</scope>
    <source>
        <strain evidence="5">NBRC 105413</strain>
    </source>
</reference>
<dbReference type="AlphaFoldDB" id="A0A9W7XGR3"/>
<dbReference type="Pfam" id="PF00505">
    <property type="entry name" value="HMG_box"/>
    <property type="match status" value="2"/>
</dbReference>
<evidence type="ECO:0000256" key="2">
    <source>
        <dbReference type="PROSITE-ProRule" id="PRU00267"/>
    </source>
</evidence>
<feature type="DNA-binding region" description="HMG box" evidence="2">
    <location>
        <begin position="211"/>
        <end position="275"/>
    </location>
</feature>
<keyword evidence="6" id="KW-1185">Reference proteome</keyword>
<dbReference type="InterPro" id="IPR036910">
    <property type="entry name" value="HMG_box_dom_sf"/>
</dbReference>